<dbReference type="InterPro" id="IPR044498">
    <property type="entry name" value="AKR4C"/>
</dbReference>
<evidence type="ECO:0000256" key="3">
    <source>
        <dbReference type="ARBA" id="ARBA00022990"/>
    </source>
</evidence>
<dbReference type="InterPro" id="IPR023210">
    <property type="entry name" value="NADP_OxRdtase_dom"/>
</dbReference>
<dbReference type="InterPro" id="IPR036812">
    <property type="entry name" value="NAD(P)_OxRdtase_dom_sf"/>
</dbReference>
<dbReference type="Pfam" id="PF00248">
    <property type="entry name" value="Aldo_ket_red"/>
    <property type="match status" value="1"/>
</dbReference>
<sequence>MPWTNPRNRCMMHVGEPALPDRESNRLPWQLSFGRLPYPFLSCVVPNSDEEERRGEKRRKKMATYFTLNTGARIPSVGLGTYKSGPGVVAGAVTAAVKAGYRHIDCAPLYKNEKEIGAALNKLFDNGVVKRQDLFITSKIWCSDLAPEDVPSAIDRTLNDLQLDYLDLHLIHWPFQIKKGSELSPENFVELDMPETWRAMEKLYDSGKARAIGVSNFSTKKLADLLAVARVPPAVDQVECHPGWQQAKLRAFCHTNGVHFSAYAPLGRMKVVADNPVVTSIAESLGRTPAQIALRWGIQQGQSVLPKSTNESRLKENIDLFGWSIPEELCDKFSEIEQQCQCVHGEKAPEEFGDYKTEDVCHARFEANFMAKE</sequence>
<keyword evidence="2" id="KW-0521">NADP</keyword>
<dbReference type="SMR" id="M8C6T1"/>
<dbReference type="EnsemblPlants" id="EMT10823">
    <property type="protein sequence ID" value="EMT10823"/>
    <property type="gene ID" value="F775_09203"/>
</dbReference>
<evidence type="ECO:0000256" key="1">
    <source>
        <dbReference type="ARBA" id="ARBA00007905"/>
    </source>
</evidence>
<organism evidence="6">
    <name type="scientific">Aegilops tauschii</name>
    <name type="common">Tausch's goatgrass</name>
    <name type="synonym">Aegilops squarrosa</name>
    <dbReference type="NCBI Taxonomy" id="37682"/>
    <lineage>
        <taxon>Eukaryota</taxon>
        <taxon>Viridiplantae</taxon>
        <taxon>Streptophyta</taxon>
        <taxon>Embryophyta</taxon>
        <taxon>Tracheophyta</taxon>
        <taxon>Spermatophyta</taxon>
        <taxon>Magnoliopsida</taxon>
        <taxon>Liliopsida</taxon>
        <taxon>Poales</taxon>
        <taxon>Poaceae</taxon>
        <taxon>BOP clade</taxon>
        <taxon>Pooideae</taxon>
        <taxon>Triticodae</taxon>
        <taxon>Triticeae</taxon>
        <taxon>Triticinae</taxon>
        <taxon>Aegilops</taxon>
    </lineage>
</organism>
<name>M8C6T1_AEGTA</name>
<dbReference type="PANTHER" id="PTHR11732">
    <property type="entry name" value="ALDO/KETO REDUCTASE"/>
    <property type="match status" value="1"/>
</dbReference>
<dbReference type="CDD" id="cd19125">
    <property type="entry name" value="AKR_AKR4C1-15"/>
    <property type="match status" value="1"/>
</dbReference>
<reference evidence="6" key="1">
    <citation type="submission" date="2015-06" db="UniProtKB">
        <authorList>
            <consortium name="EnsemblPlants"/>
        </authorList>
    </citation>
    <scope>IDENTIFICATION</scope>
</reference>
<proteinExistence type="inferred from homology"/>
<dbReference type="SUPFAM" id="SSF51430">
    <property type="entry name" value="NAD(P)-linked oxidoreductase"/>
    <property type="match status" value="1"/>
</dbReference>
<accession>M8C6T1</accession>
<feature type="domain" description="NADP-dependent oxidoreductase" evidence="5">
    <location>
        <begin position="89"/>
        <end position="333"/>
    </location>
</feature>
<dbReference type="FunFam" id="3.20.20.100:FF:000010">
    <property type="entry name" value="NADPH-dependent aldo-keto reductase, chloroplastic"/>
    <property type="match status" value="1"/>
</dbReference>
<evidence type="ECO:0000313" key="6">
    <source>
        <dbReference type="EnsemblPlants" id="EMT10823"/>
    </source>
</evidence>
<evidence type="ECO:0000256" key="4">
    <source>
        <dbReference type="ARBA" id="ARBA00023002"/>
    </source>
</evidence>
<dbReference type="PROSITE" id="PS00062">
    <property type="entry name" value="ALDOKETO_REDUCTASE_2"/>
    <property type="match status" value="1"/>
</dbReference>
<evidence type="ECO:0000256" key="2">
    <source>
        <dbReference type="ARBA" id="ARBA00022857"/>
    </source>
</evidence>
<dbReference type="PRINTS" id="PR00069">
    <property type="entry name" value="ALDKETRDTASE"/>
</dbReference>
<dbReference type="PROSITE" id="PS00798">
    <property type="entry name" value="ALDOKETO_REDUCTASE_1"/>
    <property type="match status" value="1"/>
</dbReference>
<dbReference type="InterPro" id="IPR020471">
    <property type="entry name" value="AKR"/>
</dbReference>
<comment type="similarity">
    <text evidence="1">Belongs to the aldo/keto reductase family.</text>
</comment>
<evidence type="ECO:0000259" key="5">
    <source>
        <dbReference type="Pfam" id="PF00248"/>
    </source>
</evidence>
<dbReference type="InterPro" id="IPR018170">
    <property type="entry name" value="Aldo/ket_reductase_CS"/>
</dbReference>
<dbReference type="GO" id="GO:0016491">
    <property type="term" value="F:oxidoreductase activity"/>
    <property type="evidence" value="ECO:0007669"/>
    <property type="project" value="UniProtKB-KW"/>
</dbReference>
<dbReference type="Gene3D" id="3.20.20.100">
    <property type="entry name" value="NADP-dependent oxidoreductase domain"/>
    <property type="match status" value="1"/>
</dbReference>
<dbReference type="AlphaFoldDB" id="M8C6T1"/>
<keyword evidence="4" id="KW-0560">Oxidoreductase</keyword>
<keyword evidence="3" id="KW-0007">Acetylation</keyword>
<protein>
    <submittedName>
        <fullName evidence="6">Aldose reductase</fullName>
    </submittedName>
</protein>
<dbReference type="PROSITE" id="PS00063">
    <property type="entry name" value="ALDOKETO_REDUCTASE_3"/>
    <property type="match status" value="1"/>
</dbReference>